<evidence type="ECO:0000313" key="3">
    <source>
        <dbReference type="Proteomes" id="UP000190906"/>
    </source>
</evidence>
<comment type="caution">
    <text evidence="1">The sequence shown here is derived from an EMBL/GenBank/DDBJ whole genome shotgun (WGS) entry which is preliminary data.</text>
</comment>
<dbReference type="EMBL" id="MUAJ01000022">
    <property type="protein sequence ID" value="OOR10817.1"/>
    <property type="molecule type" value="Genomic_DNA"/>
</dbReference>
<reference evidence="2 4" key="2">
    <citation type="submission" date="2017-09" db="EMBL/GenBank/DDBJ databases">
        <title>Large-scale bioinformatics analysis of Bacillus genomes uncovers conserved roles of natural products in bacterial physiology.</title>
        <authorList>
            <consortium name="Agbiome Team Llc"/>
            <person name="Bleich R.M."/>
            <person name="Grubbs K.J."/>
            <person name="Santa Maria K.C."/>
            <person name="Allen S.E."/>
            <person name="Farag S."/>
            <person name="Shank E.A."/>
            <person name="Bowers A."/>
        </authorList>
    </citation>
    <scope>NUCLEOTIDE SEQUENCE [LARGE SCALE GENOMIC DNA]</scope>
    <source>
        <strain evidence="2 4">AFS049141</strain>
    </source>
</reference>
<dbReference type="Proteomes" id="UP000223834">
    <property type="component" value="Unassembled WGS sequence"/>
</dbReference>
<accession>A0A1S9TLL6</accession>
<dbReference type="Proteomes" id="UP000190906">
    <property type="component" value="Unassembled WGS sequence"/>
</dbReference>
<gene>
    <name evidence="1" type="ORF">BW897_20885</name>
    <name evidence="2" type="ORF">CN980_18305</name>
</gene>
<organism evidence="1 3">
    <name type="scientific">Bacillus cereus</name>
    <dbReference type="NCBI Taxonomy" id="1396"/>
    <lineage>
        <taxon>Bacteria</taxon>
        <taxon>Bacillati</taxon>
        <taxon>Bacillota</taxon>
        <taxon>Bacilli</taxon>
        <taxon>Bacillales</taxon>
        <taxon>Bacillaceae</taxon>
        <taxon>Bacillus</taxon>
        <taxon>Bacillus cereus group</taxon>
    </lineage>
</organism>
<dbReference type="EMBL" id="NUIQ01000155">
    <property type="protein sequence ID" value="PGO73612.1"/>
    <property type="molecule type" value="Genomic_DNA"/>
</dbReference>
<sequence>MRNLYDYYITPEEYEAAARNGINRRALNERIRNLGWDKDTAMTKPLRSSNSTGWCKVKGIALKNGICRQTFYARMKKGWKLIEAISRPPINKYQALKLAEKINYWIENKVLSDEQAEIASLNGVSYRLARERVKRLKWTVEEAITTPVLTRSECAKRGKEASYWNRL</sequence>
<dbReference type="AlphaFoldDB" id="A0A1S9TLL6"/>
<name>A0A1S9TLL6_BACCE</name>
<evidence type="ECO:0000313" key="2">
    <source>
        <dbReference type="EMBL" id="PGO73612.1"/>
    </source>
</evidence>
<protein>
    <submittedName>
        <fullName evidence="1">Uncharacterized protein</fullName>
    </submittedName>
</protein>
<proteinExistence type="predicted"/>
<dbReference type="RefSeq" id="WP_078205116.1">
    <property type="nucleotide sequence ID" value="NZ_MUAJ01000022.1"/>
</dbReference>
<reference evidence="1 3" key="1">
    <citation type="submission" date="2017-01" db="EMBL/GenBank/DDBJ databases">
        <title>Bacillus cereus isolates.</title>
        <authorList>
            <person name="Beno S.M."/>
        </authorList>
    </citation>
    <scope>NUCLEOTIDE SEQUENCE [LARGE SCALE GENOMIC DNA]</scope>
    <source>
        <strain evidence="1 3">FSL H8-0485</strain>
    </source>
</reference>
<evidence type="ECO:0000313" key="1">
    <source>
        <dbReference type="EMBL" id="OOR10817.1"/>
    </source>
</evidence>
<evidence type="ECO:0000313" key="4">
    <source>
        <dbReference type="Proteomes" id="UP000223834"/>
    </source>
</evidence>